<dbReference type="EMBL" id="KY684083">
    <property type="protein sequence ID" value="ARF08322.1"/>
    <property type="molecule type" value="Genomic_DNA"/>
</dbReference>
<organism evidence="2">
    <name type="scientific">Catovirus CTV1</name>
    <dbReference type="NCBI Taxonomy" id="1977631"/>
    <lineage>
        <taxon>Viruses</taxon>
        <taxon>Varidnaviria</taxon>
        <taxon>Bamfordvirae</taxon>
        <taxon>Nucleocytoviricota</taxon>
        <taxon>Megaviricetes</taxon>
        <taxon>Imitervirales</taxon>
        <taxon>Mimiviridae</taxon>
        <taxon>Klosneuvirinae</taxon>
        <taxon>Catovirus</taxon>
    </lineage>
</organism>
<accession>A0A1V0S9E3</accession>
<reference evidence="2" key="1">
    <citation type="journal article" date="2017" name="Science">
        <title>Giant viruses with an expanded complement of translation system components.</title>
        <authorList>
            <person name="Schulz F."/>
            <person name="Yutin N."/>
            <person name="Ivanova N.N."/>
            <person name="Ortega D.R."/>
            <person name="Lee T.K."/>
            <person name="Vierheilig J."/>
            <person name="Daims H."/>
            <person name="Horn M."/>
            <person name="Wagner M."/>
            <person name="Jensen G.J."/>
            <person name="Kyrpides N.C."/>
            <person name="Koonin E.V."/>
            <person name="Woyke T."/>
        </authorList>
    </citation>
    <scope>NUCLEOTIDE SEQUENCE</scope>
    <source>
        <strain evidence="2">CTV1</strain>
    </source>
</reference>
<dbReference type="Pfam" id="PF04970">
    <property type="entry name" value="LRAT"/>
    <property type="match status" value="1"/>
</dbReference>
<protein>
    <submittedName>
        <fullName evidence="2">Lecithin retinol acyltransferase</fullName>
    </submittedName>
</protein>
<evidence type="ECO:0000259" key="1">
    <source>
        <dbReference type="Pfam" id="PF04970"/>
    </source>
</evidence>
<sequence length="204" mass="24819">MNFYRIQLNQTAFSEDYKDVEYNPSDFLEKYSWIIRKFEDPIIMDLGIMHHGYVWNNTDNIEIIEYGCETELKKDAIIQKTPLTNFLKSSQDYQFYVFKYHSDHKQEDEQIIEKTFKRMGEKKYSFLTNTCEDLCIDILIKRDYMNQYRNQILYMLDYPLFRNPEKFYKEKSDLDLEILKKFIPCKFDPQTNKILTYKNPLSVS</sequence>
<feature type="domain" description="LRAT" evidence="1">
    <location>
        <begin position="71"/>
        <end position="138"/>
    </location>
</feature>
<dbReference type="InterPro" id="IPR007053">
    <property type="entry name" value="LRAT_dom"/>
</dbReference>
<gene>
    <name evidence="2" type="ORF">Catovirus_1_372</name>
</gene>
<dbReference type="GO" id="GO:0016746">
    <property type="term" value="F:acyltransferase activity"/>
    <property type="evidence" value="ECO:0007669"/>
    <property type="project" value="UniProtKB-KW"/>
</dbReference>
<keyword evidence="2" id="KW-0012">Acyltransferase</keyword>
<name>A0A1V0S9E3_9VIRU</name>
<dbReference type="Gene3D" id="3.90.1720.10">
    <property type="entry name" value="endopeptidase domain like (from Nostoc punctiforme)"/>
    <property type="match status" value="1"/>
</dbReference>
<proteinExistence type="predicted"/>
<evidence type="ECO:0000313" key="2">
    <source>
        <dbReference type="EMBL" id="ARF08322.1"/>
    </source>
</evidence>
<keyword evidence="2" id="KW-0808">Transferase</keyword>